<evidence type="ECO:0000256" key="1">
    <source>
        <dbReference type="SAM" id="SignalP"/>
    </source>
</evidence>
<organism evidence="2 3">
    <name type="scientific">Jiella pacifica</name>
    <dbReference type="NCBI Taxonomy" id="2696469"/>
    <lineage>
        <taxon>Bacteria</taxon>
        <taxon>Pseudomonadati</taxon>
        <taxon>Pseudomonadota</taxon>
        <taxon>Alphaproteobacteria</taxon>
        <taxon>Hyphomicrobiales</taxon>
        <taxon>Aurantimonadaceae</taxon>
        <taxon>Jiella</taxon>
    </lineage>
</organism>
<proteinExistence type="predicted"/>
<dbReference type="AlphaFoldDB" id="A0A6N9TCP3"/>
<evidence type="ECO:0000313" key="3">
    <source>
        <dbReference type="Proteomes" id="UP000469011"/>
    </source>
</evidence>
<dbReference type="PANTHER" id="PTHR39327:SF1">
    <property type="entry name" value="BLR5470 PROTEIN"/>
    <property type="match status" value="1"/>
</dbReference>
<accession>A0A6N9TCP3</accession>
<dbReference type="Pfam" id="PF06035">
    <property type="entry name" value="Peptidase_C93"/>
    <property type="match status" value="1"/>
</dbReference>
<dbReference type="RefSeq" id="WP_163465157.1">
    <property type="nucleotide sequence ID" value="NZ_JAAAMG010000019.1"/>
</dbReference>
<dbReference type="Proteomes" id="UP000469011">
    <property type="component" value="Unassembled WGS sequence"/>
</dbReference>
<name>A0A6N9TCP3_9HYPH</name>
<feature type="chain" id="PRO_5026868804" evidence="1">
    <location>
        <begin position="27"/>
        <end position="208"/>
    </location>
</feature>
<gene>
    <name evidence="2" type="ORF">GTK09_19760</name>
</gene>
<sequence>MVGFRAIGATLLLCLTAAFGPGNAEAVEARGPFMQIGVEAPRPIGQQGLCKRSPAECRPVAQPGQAKPLVLTRSLIHTIATINVSVNAQIKPESDEKIYGVEEYWTYPASTGDCEDFVLRKRKRLHEEAKIDLGNLLITVVKKTNGEGHAVLTLHTTDGDFILDNLNWRVLLWSDTPYAFLKRQNTGDPGKWNRIANGRDVLVGAVDR</sequence>
<feature type="signal peptide" evidence="1">
    <location>
        <begin position="1"/>
        <end position="26"/>
    </location>
</feature>
<keyword evidence="3" id="KW-1185">Reference proteome</keyword>
<dbReference type="Gene3D" id="3.10.620.30">
    <property type="match status" value="1"/>
</dbReference>
<protein>
    <submittedName>
        <fullName evidence="2">Transglutaminase</fullName>
    </submittedName>
</protein>
<dbReference type="InterPro" id="IPR010319">
    <property type="entry name" value="Transglutaminase-like_Cys_pept"/>
</dbReference>
<dbReference type="EMBL" id="JAAAMG010000019">
    <property type="protein sequence ID" value="NDW06658.1"/>
    <property type="molecule type" value="Genomic_DNA"/>
</dbReference>
<reference evidence="2 3" key="1">
    <citation type="submission" date="2020-01" db="EMBL/GenBank/DDBJ databases">
        <title>Jiella pacifica sp. nov.</title>
        <authorList>
            <person name="Xue Z."/>
            <person name="Zhu S."/>
            <person name="Chen J."/>
            <person name="Yang J."/>
        </authorList>
    </citation>
    <scope>NUCLEOTIDE SEQUENCE [LARGE SCALE GENOMIC DNA]</scope>
    <source>
        <strain evidence="2 3">40Bstr34</strain>
    </source>
</reference>
<evidence type="ECO:0000313" key="2">
    <source>
        <dbReference type="EMBL" id="NDW06658.1"/>
    </source>
</evidence>
<dbReference type="PANTHER" id="PTHR39327">
    <property type="match status" value="1"/>
</dbReference>
<keyword evidence="1" id="KW-0732">Signal</keyword>
<comment type="caution">
    <text evidence="2">The sequence shown here is derived from an EMBL/GenBank/DDBJ whole genome shotgun (WGS) entry which is preliminary data.</text>
</comment>